<keyword evidence="2" id="KW-1185">Reference proteome</keyword>
<dbReference type="AlphaFoldDB" id="A0AAV6TYV9"/>
<organism evidence="1 2">
    <name type="scientific">Oedothorax gibbosus</name>
    <dbReference type="NCBI Taxonomy" id="931172"/>
    <lineage>
        <taxon>Eukaryota</taxon>
        <taxon>Metazoa</taxon>
        <taxon>Ecdysozoa</taxon>
        <taxon>Arthropoda</taxon>
        <taxon>Chelicerata</taxon>
        <taxon>Arachnida</taxon>
        <taxon>Araneae</taxon>
        <taxon>Araneomorphae</taxon>
        <taxon>Entelegynae</taxon>
        <taxon>Araneoidea</taxon>
        <taxon>Linyphiidae</taxon>
        <taxon>Erigoninae</taxon>
        <taxon>Oedothorax</taxon>
    </lineage>
</organism>
<comment type="caution">
    <text evidence="1">The sequence shown here is derived from an EMBL/GenBank/DDBJ whole genome shotgun (WGS) entry which is preliminary data.</text>
</comment>
<evidence type="ECO:0000313" key="2">
    <source>
        <dbReference type="Proteomes" id="UP000827092"/>
    </source>
</evidence>
<evidence type="ECO:0000313" key="1">
    <source>
        <dbReference type="EMBL" id="KAG8177270.1"/>
    </source>
</evidence>
<dbReference type="Proteomes" id="UP000827092">
    <property type="component" value="Unassembled WGS sequence"/>
</dbReference>
<reference evidence="1 2" key="1">
    <citation type="journal article" date="2022" name="Nat. Ecol. Evol.">
        <title>A masculinizing supergene underlies an exaggerated male reproductive morph in a spider.</title>
        <authorList>
            <person name="Hendrickx F."/>
            <person name="De Corte Z."/>
            <person name="Sonet G."/>
            <person name="Van Belleghem S.M."/>
            <person name="Kostlbacher S."/>
            <person name="Vangestel C."/>
        </authorList>
    </citation>
    <scope>NUCLEOTIDE SEQUENCE [LARGE SCALE GENOMIC DNA]</scope>
    <source>
        <strain evidence="1">W744_W776</strain>
    </source>
</reference>
<accession>A0AAV6TYV9</accession>
<dbReference type="EMBL" id="JAFNEN010000793">
    <property type="protein sequence ID" value="KAG8177270.1"/>
    <property type="molecule type" value="Genomic_DNA"/>
</dbReference>
<gene>
    <name evidence="1" type="ORF">JTE90_011149</name>
</gene>
<sequence length="74" mass="8329">MIAHRCSIFHIRTFHQTGVQPGGERPPRKQVTGCHFPPEPPFEIECASRWGSGGTPFFHPHQALSGRHVCLRLT</sequence>
<proteinExistence type="predicted"/>
<protein>
    <submittedName>
        <fullName evidence="1">Uncharacterized protein</fullName>
    </submittedName>
</protein>
<name>A0AAV6TYV9_9ARAC</name>